<dbReference type="EMBL" id="BOMF01000129">
    <property type="protein sequence ID" value="GID49649.1"/>
    <property type="molecule type" value="Genomic_DNA"/>
</dbReference>
<proteinExistence type="predicted"/>
<keyword evidence="1" id="KW-1133">Transmembrane helix</keyword>
<feature type="chain" id="PRO_5045511882" description="DUF916 domain-containing protein" evidence="2">
    <location>
        <begin position="23"/>
        <end position="313"/>
    </location>
</feature>
<feature type="signal peptide" evidence="2">
    <location>
        <begin position="1"/>
        <end position="22"/>
    </location>
</feature>
<evidence type="ECO:0000313" key="3">
    <source>
        <dbReference type="EMBL" id="GID49649.1"/>
    </source>
</evidence>
<evidence type="ECO:0000256" key="2">
    <source>
        <dbReference type="SAM" id="SignalP"/>
    </source>
</evidence>
<accession>A0ABQ3WTY7</accession>
<comment type="caution">
    <text evidence="3">The sequence shown here is derived from an EMBL/GenBank/DDBJ whole genome shotgun (WGS) entry which is preliminary data.</text>
</comment>
<protein>
    <recommendedName>
        <fullName evidence="4">DUF916 domain-containing protein</fullName>
    </recommendedName>
</protein>
<keyword evidence="1" id="KW-0812">Transmembrane</keyword>
<evidence type="ECO:0008006" key="4">
    <source>
        <dbReference type="Google" id="ProtNLM"/>
    </source>
</evidence>
<keyword evidence="1" id="KW-0472">Membrane</keyword>
<name>A0ABQ3WTY7_9ACTN</name>
<evidence type="ECO:0000256" key="1">
    <source>
        <dbReference type="SAM" id="Phobius"/>
    </source>
</evidence>
<organism evidence="3">
    <name type="scientific">Actinoplanes campanulatus</name>
    <dbReference type="NCBI Taxonomy" id="113559"/>
    <lineage>
        <taxon>Bacteria</taxon>
        <taxon>Bacillati</taxon>
        <taxon>Actinomycetota</taxon>
        <taxon>Actinomycetes</taxon>
        <taxon>Micromonosporales</taxon>
        <taxon>Micromonosporaceae</taxon>
        <taxon>Actinoplanes</taxon>
    </lineage>
</organism>
<feature type="transmembrane region" description="Helical" evidence="1">
    <location>
        <begin position="266"/>
        <end position="286"/>
    </location>
</feature>
<dbReference type="RefSeq" id="WP_204299733.1">
    <property type="nucleotide sequence ID" value="NZ_BAAAGQ010000022.1"/>
</dbReference>
<keyword evidence="2" id="KW-0732">Signal</keyword>
<reference evidence="3" key="1">
    <citation type="submission" date="2021-01" db="EMBL/GenBank/DDBJ databases">
        <title>Whole genome shotgun sequence of Actinoplanes capillaceus NBRC 16408.</title>
        <authorList>
            <person name="Komaki H."/>
            <person name="Tamura T."/>
        </authorList>
    </citation>
    <scope>NUCLEOTIDE SEQUENCE [LARGE SCALE GENOMIC DNA]</scope>
    <source>
        <strain evidence="3">NBRC 16408</strain>
    </source>
</reference>
<gene>
    <name evidence="3" type="ORF">Aca07nite_69240</name>
</gene>
<sequence>MRRAVAVLACLAVLSPATPAAAAPATVTWTVQPAGTNGPDGRRWAEHTLDPGGTVIDHLAVRNLGDATAVFALDAADGYLTENGRFNMLPSDRRSADGGTWISVQETVTVPAGRTVVVPFTVTAPADATPGDHPAGIAASIAGKRGTVQVESRVGFRVLLRASGTLRPALAVSGVTTRFRPNWNPLRPGTLHVAYTVANTGNVRAGIHGRVAGNRADLGELLPGGSRIATAVAQTWPLGRIRTTLTLTPVVPGAAAEPHTLTVTTWALPWPQVLALAAVAVLILLARMRRARLKRLLEQARLEGRRSVGGPTP</sequence>